<evidence type="ECO:0000313" key="3">
    <source>
        <dbReference type="Proteomes" id="UP000298663"/>
    </source>
</evidence>
<accession>A0A4V6XVT9</accession>
<dbReference type="Proteomes" id="UP000298663">
    <property type="component" value="Unassembled WGS sequence"/>
</dbReference>
<gene>
    <name evidence="2" type="ORF">L596_023097</name>
</gene>
<keyword evidence="1" id="KW-0472">Membrane</keyword>
<reference evidence="2 3" key="2">
    <citation type="journal article" date="2019" name="G3 (Bethesda)">
        <title>Hybrid Assembly of the Genome of the Entomopathogenic Nematode Steinernema carpocapsae Identifies the X-Chromosome.</title>
        <authorList>
            <person name="Serra L."/>
            <person name="Macchietto M."/>
            <person name="Macias-Munoz A."/>
            <person name="McGill C.J."/>
            <person name="Rodriguez I.M."/>
            <person name="Rodriguez B."/>
            <person name="Murad R."/>
            <person name="Mortazavi A."/>
        </authorList>
    </citation>
    <scope>NUCLEOTIDE SEQUENCE [LARGE SCALE GENOMIC DNA]</scope>
    <source>
        <strain evidence="2 3">ALL</strain>
    </source>
</reference>
<feature type="transmembrane region" description="Helical" evidence="1">
    <location>
        <begin position="34"/>
        <end position="52"/>
    </location>
</feature>
<dbReference type="AlphaFoldDB" id="A0A4V6XVT9"/>
<keyword evidence="3" id="KW-1185">Reference proteome</keyword>
<dbReference type="Gene3D" id="1.20.1070.10">
    <property type="entry name" value="Rhodopsin 7-helix transmembrane proteins"/>
    <property type="match status" value="1"/>
</dbReference>
<name>A0A4V6XVT9_STECR</name>
<organism evidence="2 3">
    <name type="scientific">Steinernema carpocapsae</name>
    <name type="common">Entomopathogenic nematode</name>
    <dbReference type="NCBI Taxonomy" id="34508"/>
    <lineage>
        <taxon>Eukaryota</taxon>
        <taxon>Metazoa</taxon>
        <taxon>Ecdysozoa</taxon>
        <taxon>Nematoda</taxon>
        <taxon>Chromadorea</taxon>
        <taxon>Rhabditida</taxon>
        <taxon>Tylenchina</taxon>
        <taxon>Panagrolaimomorpha</taxon>
        <taxon>Strongyloidoidea</taxon>
        <taxon>Steinernematidae</taxon>
        <taxon>Steinernema</taxon>
    </lineage>
</organism>
<feature type="transmembrane region" description="Helical" evidence="1">
    <location>
        <begin position="72"/>
        <end position="89"/>
    </location>
</feature>
<evidence type="ECO:0000313" key="2">
    <source>
        <dbReference type="EMBL" id="TKR66865.1"/>
    </source>
</evidence>
<proteinExistence type="predicted"/>
<dbReference type="InterPro" id="IPR019424">
    <property type="entry name" value="7TM_GPCR_Srsx"/>
</dbReference>
<evidence type="ECO:0008006" key="4">
    <source>
        <dbReference type="Google" id="ProtNLM"/>
    </source>
</evidence>
<keyword evidence="1" id="KW-1133">Transmembrane helix</keyword>
<evidence type="ECO:0000256" key="1">
    <source>
        <dbReference type="SAM" id="Phobius"/>
    </source>
</evidence>
<keyword evidence="1" id="KW-0812">Transmembrane</keyword>
<dbReference type="EMBL" id="AZBU02000008">
    <property type="protein sequence ID" value="TKR66865.1"/>
    <property type="molecule type" value="Genomic_DNA"/>
</dbReference>
<protein>
    <recommendedName>
        <fullName evidence="4">G-protein coupled receptors family 1 profile domain-containing protein</fullName>
    </recommendedName>
</protein>
<reference evidence="2 3" key="1">
    <citation type="journal article" date="2015" name="Genome Biol.">
        <title>Comparative genomics of Steinernema reveals deeply conserved gene regulatory networks.</title>
        <authorList>
            <person name="Dillman A.R."/>
            <person name="Macchietto M."/>
            <person name="Porter C.F."/>
            <person name="Rogers A."/>
            <person name="Williams B."/>
            <person name="Antoshechkin I."/>
            <person name="Lee M.M."/>
            <person name="Goodwin Z."/>
            <person name="Lu X."/>
            <person name="Lewis E.E."/>
            <person name="Goodrich-Blair H."/>
            <person name="Stock S.P."/>
            <person name="Adams B.J."/>
            <person name="Sternberg P.W."/>
            <person name="Mortazavi A."/>
        </authorList>
    </citation>
    <scope>NUCLEOTIDE SEQUENCE [LARGE SCALE GENOMIC DNA]</scope>
    <source>
        <strain evidence="2 3">ALL</strain>
    </source>
</reference>
<dbReference type="Pfam" id="PF10320">
    <property type="entry name" value="7TM_GPCR_Srsx"/>
    <property type="match status" value="1"/>
</dbReference>
<sequence length="169" mass="19824">MAMIYKRRQLKISKDLQHPEYNLIKTQQRLTKSCSIMIIAFLFSEFTCQVSINLVRRFDTSEHIKNLVETYAVIPGVICYAMPYYIYFWSSRMYRTAFKTQWKALVTCRWSVCVKSGTAPVFGTLSAKTARTERTESTDHETKRRGTELISLNVDSLVLTRKRSHSWHH</sequence>
<comment type="caution">
    <text evidence="2">The sequence shown here is derived from an EMBL/GenBank/DDBJ whole genome shotgun (WGS) entry which is preliminary data.</text>
</comment>